<dbReference type="PANTHER" id="PTHR43581">
    <property type="entry name" value="ATP/GTP PHOSPHATASE"/>
    <property type="match status" value="1"/>
</dbReference>
<dbReference type="Pfam" id="PF13304">
    <property type="entry name" value="AAA_21"/>
    <property type="match status" value="1"/>
</dbReference>
<dbReference type="RefSeq" id="WP_045022244.1">
    <property type="nucleotide sequence ID" value="NZ_CP166106.1"/>
</dbReference>
<dbReference type="SUPFAM" id="SSF52540">
    <property type="entry name" value="P-loop containing nucleoside triphosphate hydrolases"/>
    <property type="match status" value="1"/>
</dbReference>
<evidence type="ECO:0000313" key="2">
    <source>
        <dbReference type="EMBL" id="KJF71436.1"/>
    </source>
</evidence>
<organism evidence="2 3">
    <name type="scientific">Agrobacterium arsenijevicii</name>
    <dbReference type="NCBI Taxonomy" id="1585697"/>
    <lineage>
        <taxon>Bacteria</taxon>
        <taxon>Pseudomonadati</taxon>
        <taxon>Pseudomonadota</taxon>
        <taxon>Alphaproteobacteria</taxon>
        <taxon>Hyphomicrobiales</taxon>
        <taxon>Rhizobiaceae</taxon>
        <taxon>Rhizobium/Agrobacterium group</taxon>
        <taxon>Agrobacterium</taxon>
    </lineage>
</organism>
<dbReference type="Proteomes" id="UP000032564">
    <property type="component" value="Unassembled WGS sequence"/>
</dbReference>
<evidence type="ECO:0000259" key="1">
    <source>
        <dbReference type="SMART" id="SM00382"/>
    </source>
</evidence>
<gene>
    <name evidence="2" type="ORF">RP75_21170</name>
</gene>
<dbReference type="SMART" id="SM00382">
    <property type="entry name" value="AAA"/>
    <property type="match status" value="1"/>
</dbReference>
<comment type="caution">
    <text evidence="2">The sequence shown here is derived from an EMBL/GenBank/DDBJ whole genome shotgun (WGS) entry which is preliminary data.</text>
</comment>
<dbReference type="Gene3D" id="3.40.50.300">
    <property type="entry name" value="P-loop containing nucleotide triphosphate hydrolases"/>
    <property type="match status" value="1"/>
</dbReference>
<dbReference type="InterPro" id="IPR003593">
    <property type="entry name" value="AAA+_ATPase"/>
</dbReference>
<dbReference type="InterPro" id="IPR051396">
    <property type="entry name" value="Bact_Antivir_Def_Nuclease"/>
</dbReference>
<sequence>MLIKTVKFVRNGTTSEEIELSRASENSANFFTVINGENGTGKSALLRIISDGALGLEASRQSKLYASEIVLGVSGTISRTIALSGTHNDRFPLNTGVELRMNSSRFDLMEFHYFGPKQSGYLASAARAANSIVHSLLTEETWSHAGNQNAAYLLDYLGFRPELRIGFSLNSKKMQKDYYNYLNHLQSHIAEIELELPSASKLSPTIRLSVQSAQRILEDRKVRLRASKRGALFTSLDLINGRQFLNESHEFLELVGVEPMVTPSQWLADLIALGVLTATLEVESAGGKTAKQDLGELSSGQWQLINTLLNLCLIVKDNTLVLIDEPENSLHPKWQSEFIGLVRKLISHRSGCHVVIATHSPLIAASLLPHEGELIGFKRSGIGNTIEVQREGIAYGWLPGDVLTDVFDMNSSRPPELTKAINRALELLKLDKTSSKELRGIARNVRILRRSLPNHDPLNPVLNAIDSIAFPQDKEHQV</sequence>
<proteinExistence type="predicted"/>
<reference evidence="2 3" key="1">
    <citation type="submission" date="2014-12" db="EMBL/GenBank/DDBJ databases">
        <authorList>
            <person name="Kuzmanovic N."/>
            <person name="Pulawska J."/>
            <person name="Obradovic A."/>
        </authorList>
    </citation>
    <scope>NUCLEOTIDE SEQUENCE [LARGE SCALE GENOMIC DNA]</scope>
    <source>
        <strain evidence="2 3">KFB 330</strain>
    </source>
</reference>
<dbReference type="InterPro" id="IPR003959">
    <property type="entry name" value="ATPase_AAA_core"/>
</dbReference>
<evidence type="ECO:0000313" key="3">
    <source>
        <dbReference type="Proteomes" id="UP000032564"/>
    </source>
</evidence>
<accession>A0ABR5D321</accession>
<feature type="domain" description="AAA+ ATPase" evidence="1">
    <location>
        <begin position="28"/>
        <end position="381"/>
    </location>
</feature>
<dbReference type="EMBL" id="JWIT01000017">
    <property type="protein sequence ID" value="KJF71436.1"/>
    <property type="molecule type" value="Genomic_DNA"/>
</dbReference>
<dbReference type="InterPro" id="IPR027417">
    <property type="entry name" value="P-loop_NTPase"/>
</dbReference>
<keyword evidence="3" id="KW-1185">Reference proteome</keyword>
<dbReference type="PANTHER" id="PTHR43581:SF2">
    <property type="entry name" value="EXCINUCLEASE ATPASE SUBUNIT"/>
    <property type="match status" value="1"/>
</dbReference>
<name>A0ABR5D321_9HYPH</name>
<protein>
    <recommendedName>
        <fullName evidence="1">AAA+ ATPase domain-containing protein</fullName>
    </recommendedName>
</protein>